<evidence type="ECO:0000313" key="2">
    <source>
        <dbReference type="Proteomes" id="UP001327225"/>
    </source>
</evidence>
<proteinExistence type="predicted"/>
<evidence type="ECO:0008006" key="3">
    <source>
        <dbReference type="Google" id="ProtNLM"/>
    </source>
</evidence>
<evidence type="ECO:0000313" key="1">
    <source>
        <dbReference type="EMBL" id="WQQ24682.1"/>
    </source>
</evidence>
<gene>
    <name evidence="1" type="ORF">SHK19_11950</name>
</gene>
<organism evidence="1 2">
    <name type="scientific">Nocardioides bizhenqiangii</name>
    <dbReference type="NCBI Taxonomy" id="3095076"/>
    <lineage>
        <taxon>Bacteria</taxon>
        <taxon>Bacillati</taxon>
        <taxon>Actinomycetota</taxon>
        <taxon>Actinomycetes</taxon>
        <taxon>Propionibacteriales</taxon>
        <taxon>Nocardioidaceae</taxon>
        <taxon>Nocardioides</taxon>
    </lineage>
</organism>
<keyword evidence="2" id="KW-1185">Reference proteome</keyword>
<dbReference type="RefSeq" id="WP_322455188.1">
    <property type="nucleotide sequence ID" value="NZ_CP141059.1"/>
</dbReference>
<protein>
    <recommendedName>
        <fullName evidence="3">ATP synthase F0 subunit B</fullName>
    </recommendedName>
</protein>
<accession>A0ABZ0ZJN9</accession>
<reference evidence="2" key="1">
    <citation type="submission" date="2023-12" db="EMBL/GenBank/DDBJ databases">
        <title>Novel species in genus Nocardioides.</title>
        <authorList>
            <person name="Zhou H."/>
        </authorList>
    </citation>
    <scope>NUCLEOTIDE SEQUENCE [LARGE SCALE GENOMIC DNA]</scope>
    <source>
        <strain evidence="2">HM61</strain>
    </source>
</reference>
<dbReference type="Proteomes" id="UP001327225">
    <property type="component" value="Chromosome"/>
</dbReference>
<dbReference type="EMBL" id="CP141059">
    <property type="protein sequence ID" value="WQQ24682.1"/>
    <property type="molecule type" value="Genomic_DNA"/>
</dbReference>
<name>A0ABZ0ZJN9_9ACTN</name>
<sequence length="212" mass="22122">MPPPDTAPSGPSTSGSLAEELRSLYEMRQRAESEIADSLATRRDALSEADQIVALAQEAAIAVQEEAASKVSLASAEARGRAEEIIAEATGAARSILAEAEVDAERIRSDASATSIRAEELETSAAELIETARRMAEFEREASARETAELRAAAVTHVTAESNSALDQLDQVAAGLNDAISAASARLSDVLAALSGARESIPSVDRDESGED</sequence>